<sequence>MKKYLTLTLLLHLAYIGSAQENVPAANAQVKNLKKHLYYLASDELNGRRAGSEGQKRAAAYIAQQLSKSGVAPIGTKGASPYYQSFALHLAPVQDHFAVTATIKSTSQRVYMLNDMVVLSARGFGDTEVTPYMGPTDAAKGKRSYVPVVEAQSIDEGLAKIEEATKGKAKGTFMLLLPSKKLIEFRKSRFALSNLLLQSTNDAGDTVFTSPFTRSFKAKENEYYSRALPFLERHPALNILLIDEIFLRKLFKNKEQEADSPNAGLRLGETIEFIGRTPADKLTTIGTENVVGLIEGTDKKDEAVILCAHYDHIYQKSLRKTADTDTIYNGADDNASGTSAIMEVARMLAQAKKNGYSPKRTIVVAAFTAEEMGLIGSSYMAENPIIPLSKTRMVVNLDMVGRTNQSHTDTSMYVYPLVLGSTDSTFTHKLNQNAKRAGIDISGKLADSDRMSWTHGSDHASFVKKSIPAISLTTGKHPDYHKPSDEADKISYPRLERITNFAFYTVWQLANE</sequence>
<feature type="signal peptide" evidence="1">
    <location>
        <begin position="1"/>
        <end position="19"/>
    </location>
</feature>
<dbReference type="Pfam" id="PF04389">
    <property type="entry name" value="Peptidase_M28"/>
    <property type="match status" value="1"/>
</dbReference>
<evidence type="ECO:0000256" key="1">
    <source>
        <dbReference type="SAM" id="SignalP"/>
    </source>
</evidence>
<proteinExistence type="predicted"/>
<dbReference type="PANTHER" id="PTHR12147:SF26">
    <property type="entry name" value="PEPTIDASE M28 DOMAIN-CONTAINING PROTEIN"/>
    <property type="match status" value="1"/>
</dbReference>
<accession>A0A4R2EEP0</accession>
<dbReference type="EMBL" id="SLWB01000008">
    <property type="protein sequence ID" value="TCN66811.1"/>
    <property type="molecule type" value="Genomic_DNA"/>
</dbReference>
<dbReference type="RefSeq" id="WP_131839495.1">
    <property type="nucleotide sequence ID" value="NZ_SLWB01000008.1"/>
</dbReference>
<evidence type="ECO:0000313" key="3">
    <source>
        <dbReference type="EMBL" id="TCN66811.1"/>
    </source>
</evidence>
<dbReference type="OrthoDB" id="9764939at2"/>
<keyword evidence="4" id="KW-1185">Reference proteome</keyword>
<dbReference type="PANTHER" id="PTHR12147">
    <property type="entry name" value="METALLOPEPTIDASE M28 FAMILY MEMBER"/>
    <property type="match status" value="1"/>
</dbReference>
<dbReference type="InterPro" id="IPR045175">
    <property type="entry name" value="M28_fam"/>
</dbReference>
<dbReference type="InterPro" id="IPR007484">
    <property type="entry name" value="Peptidase_M28"/>
</dbReference>
<reference evidence="3 4" key="1">
    <citation type="submission" date="2019-03" db="EMBL/GenBank/DDBJ databases">
        <title>Genomic Encyclopedia of Archaeal and Bacterial Type Strains, Phase II (KMG-II): from individual species to whole genera.</title>
        <authorList>
            <person name="Goeker M."/>
        </authorList>
    </citation>
    <scope>NUCLEOTIDE SEQUENCE [LARGE SCALE GENOMIC DNA]</scope>
    <source>
        <strain evidence="3 4">RL-C</strain>
    </source>
</reference>
<evidence type="ECO:0000313" key="4">
    <source>
        <dbReference type="Proteomes" id="UP000294830"/>
    </source>
</evidence>
<dbReference type="SUPFAM" id="SSF53187">
    <property type="entry name" value="Zn-dependent exopeptidases"/>
    <property type="match status" value="1"/>
</dbReference>
<gene>
    <name evidence="3" type="ORF">CLV25_108154</name>
</gene>
<comment type="caution">
    <text evidence="3">The sequence shown here is derived from an EMBL/GenBank/DDBJ whole genome shotgun (WGS) entry which is preliminary data.</text>
</comment>
<dbReference type="Gene3D" id="3.40.630.10">
    <property type="entry name" value="Zn peptidases"/>
    <property type="match status" value="2"/>
</dbReference>
<feature type="domain" description="Peptidase M28" evidence="2">
    <location>
        <begin position="289"/>
        <end position="504"/>
    </location>
</feature>
<dbReference type="GO" id="GO:0006508">
    <property type="term" value="P:proteolysis"/>
    <property type="evidence" value="ECO:0007669"/>
    <property type="project" value="InterPro"/>
</dbReference>
<name>A0A4R2EEP0_9BACT</name>
<feature type="chain" id="PRO_5020968121" evidence="1">
    <location>
        <begin position="20"/>
        <end position="512"/>
    </location>
</feature>
<dbReference type="AlphaFoldDB" id="A0A4R2EEP0"/>
<protein>
    <submittedName>
        <fullName evidence="3">Peptidase M28-like protein</fullName>
    </submittedName>
</protein>
<organism evidence="3 4">
    <name type="scientific">Acetobacteroides hydrogenigenes</name>
    <dbReference type="NCBI Taxonomy" id="979970"/>
    <lineage>
        <taxon>Bacteria</taxon>
        <taxon>Pseudomonadati</taxon>
        <taxon>Bacteroidota</taxon>
        <taxon>Bacteroidia</taxon>
        <taxon>Bacteroidales</taxon>
        <taxon>Rikenellaceae</taxon>
        <taxon>Acetobacteroides</taxon>
    </lineage>
</organism>
<keyword evidence="1" id="KW-0732">Signal</keyword>
<evidence type="ECO:0000259" key="2">
    <source>
        <dbReference type="Pfam" id="PF04389"/>
    </source>
</evidence>
<dbReference type="Proteomes" id="UP000294830">
    <property type="component" value="Unassembled WGS sequence"/>
</dbReference>
<dbReference type="GO" id="GO:0008235">
    <property type="term" value="F:metalloexopeptidase activity"/>
    <property type="evidence" value="ECO:0007669"/>
    <property type="project" value="InterPro"/>
</dbReference>